<proteinExistence type="predicted"/>
<gene>
    <name evidence="1" type="ORF">Q757_04765</name>
</gene>
<evidence type="ECO:0000313" key="1">
    <source>
        <dbReference type="EMBL" id="KGO31831.1"/>
    </source>
</evidence>
<name>A0ABR4XR21_9LACO</name>
<dbReference type="Proteomes" id="UP000030023">
    <property type="component" value="Unassembled WGS sequence"/>
</dbReference>
<reference evidence="1 2" key="1">
    <citation type="journal article" date="2014" name="Antonie Van Leeuwenhoek">
        <title>Oenococcus alcoholitolerans sp. nov., a lactic acid bacteria isolated from cachaca and ethanol fermentation processes.</title>
        <authorList>
            <person name="Badotti F."/>
            <person name="Moreira A.P."/>
            <person name="Tonon L.A."/>
            <person name="de Lucena B.T."/>
            <person name="Gomes Fde C."/>
            <person name="Kruger R."/>
            <person name="Thompson C.C."/>
            <person name="de Morais M.A.Jr."/>
            <person name="Rosa C.A."/>
            <person name="Thompson F.L."/>
        </authorList>
    </citation>
    <scope>NUCLEOTIDE SEQUENCE [LARGE SCALE GENOMIC DNA]</scope>
    <source>
        <strain evidence="1 2">UFRJ-M7.2.18</strain>
    </source>
</reference>
<sequence>MEAGVVKILGPEIKVENSPRKKCFFATSIFKEKIYSETLLEARLPKIDLSLFDGDLRENLKKRGWFRKTVIKKSNGNEGLILDGVLINKRNFQVIDKNGQEISGLYSFGIPHEPLIWFTTILPRQGVNTIIQKESAKISRDIFKKTIMDS</sequence>
<protein>
    <submittedName>
        <fullName evidence="1">Uncharacterized protein</fullName>
    </submittedName>
</protein>
<organism evidence="1 2">
    <name type="scientific">Oenococcus alcoholitolerans</name>
    <dbReference type="NCBI Taxonomy" id="931074"/>
    <lineage>
        <taxon>Bacteria</taxon>
        <taxon>Bacillati</taxon>
        <taxon>Bacillota</taxon>
        <taxon>Bacilli</taxon>
        <taxon>Lactobacillales</taxon>
        <taxon>Lactobacillaceae</taxon>
        <taxon>Oenococcus</taxon>
    </lineage>
</organism>
<comment type="caution">
    <text evidence="1">The sequence shown here is derived from an EMBL/GenBank/DDBJ whole genome shotgun (WGS) entry which is preliminary data.</text>
</comment>
<evidence type="ECO:0000313" key="2">
    <source>
        <dbReference type="Proteomes" id="UP000030023"/>
    </source>
</evidence>
<accession>A0ABR4XR21</accession>
<dbReference type="EMBL" id="AXCV01000192">
    <property type="protein sequence ID" value="KGO31831.1"/>
    <property type="molecule type" value="Genomic_DNA"/>
</dbReference>
<keyword evidence="2" id="KW-1185">Reference proteome</keyword>